<sequence length="219" mass="24486">MRILLLEDEPRLGRALERTLSAQGWSVVWAKGLEGAREAFLEAEPDLMVLDVRLPEDEDGGFRLAEEVRRAGYKGAILFLTARDTLADRVYGLDLGGDDYLVKPFALEEFLARVRALLRRSAEVKTGRLVLGPLEVDLSGRAVHREGQRVDLSPREFALLELLALHPGRLFPPEEVAERVFGDGEKVGAVKVYVHYLRQKLGPEVIRTVPGGYRLGYDP</sequence>
<dbReference type="Pfam" id="PF00072">
    <property type="entry name" value="Response_reg"/>
    <property type="match status" value="1"/>
</dbReference>
<evidence type="ECO:0000259" key="8">
    <source>
        <dbReference type="PROSITE" id="PS50110"/>
    </source>
</evidence>
<accession>K7REY3</accession>
<keyword evidence="5" id="KW-0804">Transcription</keyword>
<dbReference type="PANTHER" id="PTHR48111:SF22">
    <property type="entry name" value="REGULATOR OF RPOS"/>
    <property type="match status" value="1"/>
</dbReference>
<dbReference type="PROSITE" id="PS51755">
    <property type="entry name" value="OMPR_PHOB"/>
    <property type="match status" value="1"/>
</dbReference>
<dbReference type="EMBL" id="CP003249">
    <property type="protein sequence ID" value="AFV75147.1"/>
    <property type="molecule type" value="Genomic_DNA"/>
</dbReference>
<feature type="DNA-binding region" description="OmpR/PhoB-type" evidence="7">
    <location>
        <begin position="126"/>
        <end position="217"/>
    </location>
</feature>
<dbReference type="SUPFAM" id="SSF52172">
    <property type="entry name" value="CheY-like"/>
    <property type="match status" value="1"/>
</dbReference>
<reference evidence="10 11" key="1">
    <citation type="journal article" date="2013" name="Genome Announc.">
        <title>Whole Genome Sequencing of Thermus oshimai JL-2 and Thermus thermophilus JL-18, Incomplete Denitrifiers from the United States Great Basin.</title>
        <authorList>
            <person name="Murugapiran S.K."/>
            <person name="Huntemann M."/>
            <person name="Wei C.L."/>
            <person name="Han J."/>
            <person name="Detter J.C."/>
            <person name="Han C.S."/>
            <person name="Erkkila T.H."/>
            <person name="Teshima H."/>
            <person name="Chen A."/>
            <person name="Kyrpides N."/>
            <person name="Mavrommatis K."/>
            <person name="Markowitz V."/>
            <person name="Szeto E."/>
            <person name="Ivanova N."/>
            <person name="Pagani I."/>
            <person name="Lam J."/>
            <person name="McDonald A.I."/>
            <person name="Dodsworth J.A."/>
            <person name="Pati A."/>
            <person name="Goodwin L."/>
            <person name="Peters L."/>
            <person name="Pitluck S."/>
            <person name="Woyke T."/>
            <person name="Hedlund B.P."/>
        </authorList>
    </citation>
    <scope>NUCLEOTIDE SEQUENCE</scope>
    <source>
        <strain evidence="10 11">JL-2</strain>
    </source>
</reference>
<keyword evidence="4 7" id="KW-0238">DNA-binding</keyword>
<evidence type="ECO:0000313" key="10">
    <source>
        <dbReference type="EMBL" id="AFV75147.1"/>
    </source>
</evidence>
<dbReference type="GO" id="GO:0006355">
    <property type="term" value="P:regulation of DNA-templated transcription"/>
    <property type="evidence" value="ECO:0007669"/>
    <property type="project" value="InterPro"/>
</dbReference>
<proteinExistence type="predicted"/>
<dbReference type="InterPro" id="IPR011006">
    <property type="entry name" value="CheY-like_superfamily"/>
</dbReference>
<evidence type="ECO:0000256" key="7">
    <source>
        <dbReference type="PROSITE-ProRule" id="PRU01091"/>
    </source>
</evidence>
<dbReference type="HOGENOM" id="CLU_000445_30_1_0"/>
<dbReference type="Gene3D" id="6.10.250.690">
    <property type="match status" value="1"/>
</dbReference>
<dbReference type="Pfam" id="PF00486">
    <property type="entry name" value="Trans_reg_C"/>
    <property type="match status" value="1"/>
</dbReference>
<feature type="modified residue" description="4-aspartylphosphate" evidence="6">
    <location>
        <position position="51"/>
    </location>
</feature>
<evidence type="ECO:0000256" key="4">
    <source>
        <dbReference type="ARBA" id="ARBA00023125"/>
    </source>
</evidence>
<organism evidence="10 11">
    <name type="scientific">Thermus oshimai JL-2</name>
    <dbReference type="NCBI Taxonomy" id="751945"/>
    <lineage>
        <taxon>Bacteria</taxon>
        <taxon>Thermotogati</taxon>
        <taxon>Deinococcota</taxon>
        <taxon>Deinococci</taxon>
        <taxon>Thermales</taxon>
        <taxon>Thermaceae</taxon>
        <taxon>Thermus</taxon>
    </lineage>
</organism>
<name>K7REY3_THEOS</name>
<dbReference type="RefSeq" id="WP_016328347.1">
    <property type="nucleotide sequence ID" value="NC_019386.1"/>
</dbReference>
<dbReference type="InterPro" id="IPR039420">
    <property type="entry name" value="WalR-like"/>
</dbReference>
<dbReference type="InterPro" id="IPR001867">
    <property type="entry name" value="OmpR/PhoB-type_DNA-bd"/>
</dbReference>
<evidence type="ECO:0000259" key="9">
    <source>
        <dbReference type="PROSITE" id="PS51755"/>
    </source>
</evidence>
<dbReference type="eggNOG" id="COG0745">
    <property type="taxonomic scope" value="Bacteria"/>
</dbReference>
<dbReference type="PANTHER" id="PTHR48111">
    <property type="entry name" value="REGULATOR OF RPOS"/>
    <property type="match status" value="1"/>
</dbReference>
<evidence type="ECO:0000313" key="11">
    <source>
        <dbReference type="Proteomes" id="UP000000211"/>
    </source>
</evidence>
<dbReference type="SMART" id="SM00862">
    <property type="entry name" value="Trans_reg_C"/>
    <property type="match status" value="1"/>
</dbReference>
<dbReference type="GO" id="GO:0000976">
    <property type="term" value="F:transcription cis-regulatory region binding"/>
    <property type="evidence" value="ECO:0007669"/>
    <property type="project" value="TreeGrafter"/>
</dbReference>
<keyword evidence="11" id="KW-1185">Reference proteome</keyword>
<dbReference type="InterPro" id="IPR001789">
    <property type="entry name" value="Sig_transdc_resp-reg_receiver"/>
</dbReference>
<evidence type="ECO:0000256" key="5">
    <source>
        <dbReference type="ARBA" id="ARBA00023163"/>
    </source>
</evidence>
<dbReference type="SMART" id="SM00448">
    <property type="entry name" value="REC"/>
    <property type="match status" value="1"/>
</dbReference>
<evidence type="ECO:0000256" key="2">
    <source>
        <dbReference type="ARBA" id="ARBA00023012"/>
    </source>
</evidence>
<feature type="domain" description="OmpR/PhoB-type" evidence="9">
    <location>
        <begin position="126"/>
        <end position="217"/>
    </location>
</feature>
<dbReference type="OrthoDB" id="31391at2"/>
<dbReference type="PATRIC" id="fig|751945.3.peg.58"/>
<dbReference type="STRING" id="751945.Theos_0062"/>
<dbReference type="Gene3D" id="1.10.10.10">
    <property type="entry name" value="Winged helix-like DNA-binding domain superfamily/Winged helix DNA-binding domain"/>
    <property type="match status" value="1"/>
</dbReference>
<dbReference type="KEGG" id="tos:Theos_0062"/>
<dbReference type="InterPro" id="IPR036388">
    <property type="entry name" value="WH-like_DNA-bd_sf"/>
</dbReference>
<evidence type="ECO:0000256" key="3">
    <source>
        <dbReference type="ARBA" id="ARBA00023015"/>
    </source>
</evidence>
<dbReference type="GO" id="GO:0005829">
    <property type="term" value="C:cytosol"/>
    <property type="evidence" value="ECO:0007669"/>
    <property type="project" value="TreeGrafter"/>
</dbReference>
<dbReference type="AlphaFoldDB" id="K7REY3"/>
<gene>
    <name evidence="10" type="ORF">Theos_0062</name>
</gene>
<keyword evidence="2" id="KW-0902">Two-component regulatory system</keyword>
<dbReference type="PROSITE" id="PS50110">
    <property type="entry name" value="RESPONSE_REGULATORY"/>
    <property type="match status" value="1"/>
</dbReference>
<dbReference type="GO" id="GO:0000156">
    <property type="term" value="F:phosphorelay response regulator activity"/>
    <property type="evidence" value="ECO:0007669"/>
    <property type="project" value="TreeGrafter"/>
</dbReference>
<dbReference type="CDD" id="cd00383">
    <property type="entry name" value="trans_reg_C"/>
    <property type="match status" value="1"/>
</dbReference>
<protein>
    <submittedName>
        <fullName evidence="10">Response regulator with CheY-like receiver domain and winged-helix DNA-binding domain</fullName>
    </submittedName>
</protein>
<evidence type="ECO:0000256" key="1">
    <source>
        <dbReference type="ARBA" id="ARBA00022553"/>
    </source>
</evidence>
<dbReference type="Gene3D" id="3.40.50.2300">
    <property type="match status" value="1"/>
</dbReference>
<evidence type="ECO:0000256" key="6">
    <source>
        <dbReference type="PROSITE-ProRule" id="PRU00169"/>
    </source>
</evidence>
<keyword evidence="1 6" id="KW-0597">Phosphoprotein</keyword>
<dbReference type="GO" id="GO:0032993">
    <property type="term" value="C:protein-DNA complex"/>
    <property type="evidence" value="ECO:0007669"/>
    <property type="project" value="TreeGrafter"/>
</dbReference>
<dbReference type="Proteomes" id="UP000000211">
    <property type="component" value="Chromosome"/>
</dbReference>
<keyword evidence="3" id="KW-0805">Transcription regulation</keyword>
<feature type="domain" description="Response regulatory" evidence="8">
    <location>
        <begin position="2"/>
        <end position="118"/>
    </location>
</feature>